<name>A0A0F9NR76_9ZZZZ</name>
<gene>
    <name evidence="1" type="ORF">LCGC14_0935300</name>
</gene>
<dbReference type="EMBL" id="LAZR01003240">
    <property type="protein sequence ID" value="KKN20449.1"/>
    <property type="molecule type" value="Genomic_DNA"/>
</dbReference>
<evidence type="ECO:0000313" key="1">
    <source>
        <dbReference type="EMBL" id="KKN20449.1"/>
    </source>
</evidence>
<dbReference type="AlphaFoldDB" id="A0A0F9NR76"/>
<protein>
    <submittedName>
        <fullName evidence="1">Uncharacterized protein</fullName>
    </submittedName>
</protein>
<sequence>MSKYLKLQDVPRGIGHPGAQRAAWWDEALATPPGSAYEVELKGRTMAGLGSSIRLGVKKYAPDGHLGVVQRGNRLFIVNRKPSDDH</sequence>
<accession>A0A0F9NR76</accession>
<proteinExistence type="predicted"/>
<reference evidence="1" key="1">
    <citation type="journal article" date="2015" name="Nature">
        <title>Complex archaea that bridge the gap between prokaryotes and eukaryotes.</title>
        <authorList>
            <person name="Spang A."/>
            <person name="Saw J.H."/>
            <person name="Jorgensen S.L."/>
            <person name="Zaremba-Niedzwiedzka K."/>
            <person name="Martijn J."/>
            <person name="Lind A.E."/>
            <person name="van Eijk R."/>
            <person name="Schleper C."/>
            <person name="Guy L."/>
            <person name="Ettema T.J."/>
        </authorList>
    </citation>
    <scope>NUCLEOTIDE SEQUENCE</scope>
</reference>
<comment type="caution">
    <text evidence="1">The sequence shown here is derived from an EMBL/GenBank/DDBJ whole genome shotgun (WGS) entry which is preliminary data.</text>
</comment>
<organism evidence="1">
    <name type="scientific">marine sediment metagenome</name>
    <dbReference type="NCBI Taxonomy" id="412755"/>
    <lineage>
        <taxon>unclassified sequences</taxon>
        <taxon>metagenomes</taxon>
        <taxon>ecological metagenomes</taxon>
    </lineage>
</organism>